<keyword evidence="1" id="KW-0812">Transmembrane</keyword>
<comment type="caution">
    <text evidence="2">The sequence shown here is derived from an EMBL/GenBank/DDBJ whole genome shotgun (WGS) entry which is preliminary data.</text>
</comment>
<accession>A0A7K3WIL3</accession>
<dbReference type="RefSeq" id="WP_162392204.1">
    <property type="nucleotide sequence ID" value="NZ_JAABOZ010000001.1"/>
</dbReference>
<organism evidence="2 3">
    <name type="scientific">Goekera deserti</name>
    <dbReference type="NCBI Taxonomy" id="2497753"/>
    <lineage>
        <taxon>Bacteria</taxon>
        <taxon>Bacillati</taxon>
        <taxon>Actinomycetota</taxon>
        <taxon>Actinomycetes</taxon>
        <taxon>Geodermatophilales</taxon>
        <taxon>Geodermatophilaceae</taxon>
        <taxon>Goekera</taxon>
    </lineage>
</organism>
<evidence type="ECO:0000313" key="2">
    <source>
        <dbReference type="EMBL" id="NEL56338.1"/>
    </source>
</evidence>
<feature type="transmembrane region" description="Helical" evidence="1">
    <location>
        <begin position="156"/>
        <end position="182"/>
    </location>
</feature>
<dbReference type="PANTHER" id="PTHR42305:SF1">
    <property type="entry name" value="MEMBRANE PROTEIN RV1733C-RELATED"/>
    <property type="match status" value="1"/>
</dbReference>
<evidence type="ECO:0008006" key="4">
    <source>
        <dbReference type="Google" id="ProtNLM"/>
    </source>
</evidence>
<keyword evidence="1" id="KW-0472">Membrane</keyword>
<dbReference type="EMBL" id="JAAGWK010000034">
    <property type="protein sequence ID" value="NEL56338.1"/>
    <property type="molecule type" value="Genomic_DNA"/>
</dbReference>
<feature type="transmembrane region" description="Helical" evidence="1">
    <location>
        <begin position="40"/>
        <end position="58"/>
    </location>
</feature>
<dbReference type="InterPro" id="IPR039708">
    <property type="entry name" value="MT1774/Rv1733c-like"/>
</dbReference>
<dbReference type="AlphaFoldDB" id="A0A7K3WIL3"/>
<keyword evidence="1" id="KW-1133">Transmembrane helix</keyword>
<keyword evidence="3" id="KW-1185">Reference proteome</keyword>
<dbReference type="Proteomes" id="UP000470470">
    <property type="component" value="Unassembled WGS sequence"/>
</dbReference>
<evidence type="ECO:0000313" key="3">
    <source>
        <dbReference type="Proteomes" id="UP000470470"/>
    </source>
</evidence>
<dbReference type="PANTHER" id="PTHR42305">
    <property type="entry name" value="MEMBRANE PROTEIN RV1733C-RELATED"/>
    <property type="match status" value="1"/>
</dbReference>
<sequence>MTAMSQDDPTWGRTWGLGHAVRRFTLGSGPLRRGTDRVEVALRVLTLCVLLLAVPVGLGTGGSVHAGLTDEAARQRAQLSAVEATVVGRPRDGTGRSPSELVPVDATWTAPAGGRVTGRLQVEQDVQPGDAVTVWVERDGARRPAPLDDAQVRLQAGVLGGAASVAIVVVQFLLHAAGVWVLDRRRHRQWAAGWAAVGPDWRRHQLS</sequence>
<reference evidence="2 3" key="1">
    <citation type="submission" date="2020-02" db="EMBL/GenBank/DDBJ databases">
        <title>The whole genome sequence of CPCC 205119.</title>
        <authorList>
            <person name="Jiang Z."/>
        </authorList>
    </citation>
    <scope>NUCLEOTIDE SEQUENCE [LARGE SCALE GENOMIC DNA]</scope>
    <source>
        <strain evidence="2 3">CPCC 205119</strain>
    </source>
</reference>
<proteinExistence type="predicted"/>
<protein>
    <recommendedName>
        <fullName evidence="4">Membrane protein SCJ1.26</fullName>
    </recommendedName>
</protein>
<gene>
    <name evidence="2" type="ORF">G1H19_20425</name>
</gene>
<evidence type="ECO:0000256" key="1">
    <source>
        <dbReference type="SAM" id="Phobius"/>
    </source>
</evidence>
<name>A0A7K3WIL3_9ACTN</name>